<keyword evidence="7" id="KW-1185">Reference proteome</keyword>
<dbReference type="Proteomes" id="UP000772434">
    <property type="component" value="Unassembled WGS sequence"/>
</dbReference>
<keyword evidence="2 4" id="KW-0863">Zinc-finger</keyword>
<dbReference type="AlphaFoldDB" id="A0A9P5PST1"/>
<proteinExistence type="predicted"/>
<reference evidence="6" key="1">
    <citation type="submission" date="2020-11" db="EMBL/GenBank/DDBJ databases">
        <authorList>
            <consortium name="DOE Joint Genome Institute"/>
            <person name="Ahrendt S."/>
            <person name="Riley R."/>
            <person name="Andreopoulos W."/>
            <person name="Labutti K."/>
            <person name="Pangilinan J."/>
            <person name="Ruiz-Duenas F.J."/>
            <person name="Barrasa J.M."/>
            <person name="Sanchez-Garcia M."/>
            <person name="Camarero S."/>
            <person name="Miyauchi S."/>
            <person name="Serrano A."/>
            <person name="Linde D."/>
            <person name="Babiker R."/>
            <person name="Drula E."/>
            <person name="Ayuso-Fernandez I."/>
            <person name="Pacheco R."/>
            <person name="Padilla G."/>
            <person name="Ferreira P."/>
            <person name="Barriuso J."/>
            <person name="Kellner H."/>
            <person name="Castanera R."/>
            <person name="Alfaro M."/>
            <person name="Ramirez L."/>
            <person name="Pisabarro A.G."/>
            <person name="Kuo A."/>
            <person name="Tritt A."/>
            <person name="Lipzen A."/>
            <person name="He G."/>
            <person name="Yan M."/>
            <person name="Ng V."/>
            <person name="Cullen D."/>
            <person name="Martin F."/>
            <person name="Rosso M.-N."/>
            <person name="Henrissat B."/>
            <person name="Hibbett D."/>
            <person name="Martinez A.T."/>
            <person name="Grigoriev I.V."/>
        </authorList>
    </citation>
    <scope>NUCLEOTIDE SEQUENCE</scope>
    <source>
        <strain evidence="6">AH 40177</strain>
    </source>
</reference>
<comment type="caution">
    <text evidence="6">The sequence shown here is derived from an EMBL/GenBank/DDBJ whole genome shotgun (WGS) entry which is preliminary data.</text>
</comment>
<dbReference type="Gene3D" id="6.10.140.2220">
    <property type="match status" value="1"/>
</dbReference>
<evidence type="ECO:0000256" key="3">
    <source>
        <dbReference type="ARBA" id="ARBA00022833"/>
    </source>
</evidence>
<dbReference type="InterPro" id="IPR002893">
    <property type="entry name" value="Znf_MYND"/>
</dbReference>
<dbReference type="PANTHER" id="PTHR12298">
    <property type="entry name" value="PCDC2 PROGRAMMED CELL DEATH PROTEIN 2 -RELATED"/>
    <property type="match status" value="1"/>
</dbReference>
<accession>A0A9P5PST1</accession>
<name>A0A9P5PST1_9AGAR</name>
<evidence type="ECO:0000256" key="2">
    <source>
        <dbReference type="ARBA" id="ARBA00022771"/>
    </source>
</evidence>
<dbReference type="PROSITE" id="PS50865">
    <property type="entry name" value="ZF_MYND_2"/>
    <property type="match status" value="1"/>
</dbReference>
<keyword evidence="1" id="KW-0479">Metal-binding</keyword>
<dbReference type="GO" id="GO:0008270">
    <property type="term" value="F:zinc ion binding"/>
    <property type="evidence" value="ECO:0007669"/>
    <property type="project" value="UniProtKB-KW"/>
</dbReference>
<keyword evidence="3" id="KW-0862">Zinc</keyword>
<feature type="domain" description="MYND-type" evidence="5">
    <location>
        <begin position="19"/>
        <end position="55"/>
    </location>
</feature>
<evidence type="ECO:0000313" key="7">
    <source>
        <dbReference type="Proteomes" id="UP000772434"/>
    </source>
</evidence>
<dbReference type="EMBL" id="JADNRY010000058">
    <property type="protein sequence ID" value="KAF9068694.1"/>
    <property type="molecule type" value="Genomic_DNA"/>
</dbReference>
<evidence type="ECO:0000259" key="5">
    <source>
        <dbReference type="PROSITE" id="PS50865"/>
    </source>
</evidence>
<evidence type="ECO:0000256" key="4">
    <source>
        <dbReference type="PROSITE-ProRule" id="PRU00134"/>
    </source>
</evidence>
<evidence type="ECO:0000256" key="1">
    <source>
        <dbReference type="ARBA" id="ARBA00022723"/>
    </source>
</evidence>
<gene>
    <name evidence="6" type="ORF">BDP27DRAFT_1223743</name>
</gene>
<protein>
    <recommendedName>
        <fullName evidence="5">MYND-type domain-containing protein</fullName>
    </recommendedName>
</protein>
<evidence type="ECO:0000313" key="6">
    <source>
        <dbReference type="EMBL" id="KAF9068694.1"/>
    </source>
</evidence>
<organism evidence="6 7">
    <name type="scientific">Rhodocollybia butyracea</name>
    <dbReference type="NCBI Taxonomy" id="206335"/>
    <lineage>
        <taxon>Eukaryota</taxon>
        <taxon>Fungi</taxon>
        <taxon>Dikarya</taxon>
        <taxon>Basidiomycota</taxon>
        <taxon>Agaricomycotina</taxon>
        <taxon>Agaricomycetes</taxon>
        <taxon>Agaricomycetidae</taxon>
        <taxon>Agaricales</taxon>
        <taxon>Marasmiineae</taxon>
        <taxon>Omphalotaceae</taxon>
        <taxon>Rhodocollybia</taxon>
    </lineage>
</organism>
<dbReference type="PANTHER" id="PTHR12298:SF4">
    <property type="entry name" value="PROGRAMMED CELL DEATH PROTEIN 2"/>
    <property type="match status" value="1"/>
</dbReference>
<dbReference type="Pfam" id="PF01753">
    <property type="entry name" value="zf-MYND"/>
    <property type="match status" value="1"/>
</dbReference>
<dbReference type="OrthoDB" id="437457at2759"/>
<sequence>MAHSTQKSSPLSIDSKGHCRVCGTKTTLLCSRCHTACYCSREHIVEDWRRHKAECQAISTLAEAQTEKPEKPGSTTEVLDAILFAVNEQKPRMIKVQVDTMPGDEYDMPWKKLRAEPWFSKTPLAADTSRIGTSVRSLLVGRQWSNGPPLEHGLSLCIRYDENFLINKSKNNRCIQHLTNGKALHPWAGNFYVVRTDGFQEHNYFSANMAEDLPALKKYFETYGR</sequence>
<dbReference type="SUPFAM" id="SSF144232">
    <property type="entry name" value="HIT/MYND zinc finger-like"/>
    <property type="match status" value="1"/>
</dbReference>